<keyword evidence="2" id="KW-1185">Reference proteome</keyword>
<accession>A0A813MCA2</accession>
<gene>
    <name evidence="1" type="ORF">OXX778_LOCUS1887</name>
</gene>
<dbReference type="OrthoDB" id="10468364at2759"/>
<evidence type="ECO:0000313" key="2">
    <source>
        <dbReference type="Proteomes" id="UP000663879"/>
    </source>
</evidence>
<dbReference type="EMBL" id="CAJNOC010000133">
    <property type="protein sequence ID" value="CAF0718002.1"/>
    <property type="molecule type" value="Genomic_DNA"/>
</dbReference>
<dbReference type="AlphaFoldDB" id="A0A813MCA2"/>
<proteinExistence type="predicted"/>
<protein>
    <submittedName>
        <fullName evidence="1">Uncharacterized protein</fullName>
    </submittedName>
</protein>
<dbReference type="Proteomes" id="UP000663879">
    <property type="component" value="Unassembled WGS sequence"/>
</dbReference>
<organism evidence="1 2">
    <name type="scientific">Brachionus calyciflorus</name>
    <dbReference type="NCBI Taxonomy" id="104777"/>
    <lineage>
        <taxon>Eukaryota</taxon>
        <taxon>Metazoa</taxon>
        <taxon>Spiralia</taxon>
        <taxon>Gnathifera</taxon>
        <taxon>Rotifera</taxon>
        <taxon>Eurotatoria</taxon>
        <taxon>Monogononta</taxon>
        <taxon>Pseudotrocha</taxon>
        <taxon>Ploima</taxon>
        <taxon>Brachionidae</taxon>
        <taxon>Brachionus</taxon>
    </lineage>
</organism>
<comment type="caution">
    <text evidence="1">The sequence shown here is derived from an EMBL/GenBank/DDBJ whole genome shotgun (WGS) entry which is preliminary data.</text>
</comment>
<evidence type="ECO:0000313" key="1">
    <source>
        <dbReference type="EMBL" id="CAF0718002.1"/>
    </source>
</evidence>
<reference evidence="1" key="1">
    <citation type="submission" date="2021-02" db="EMBL/GenBank/DDBJ databases">
        <authorList>
            <person name="Nowell W R."/>
        </authorList>
    </citation>
    <scope>NUCLEOTIDE SEQUENCE</scope>
    <source>
        <strain evidence="1">Ploen Becks lab</strain>
    </source>
</reference>
<name>A0A813MCA2_9BILA</name>
<sequence>MNVIKNKLGKINIVIPLDSGKTDGGKNENQLSDKHKKIIELNTKLSNTIYSSVQLLTDKLYVDWDRVGKYATDELKYMEEASMKLNEIGKNYYQLITNFDDLKIHGDELPNVNVDYCKKFTKT</sequence>